<evidence type="ECO:0000313" key="15">
    <source>
        <dbReference type="Proteomes" id="UP000886611"/>
    </source>
</evidence>
<evidence type="ECO:0000256" key="12">
    <source>
        <dbReference type="ARBA" id="ARBA00024183"/>
    </source>
</evidence>
<dbReference type="InterPro" id="IPR042235">
    <property type="entry name" value="ZP-C_dom"/>
</dbReference>
<dbReference type="SMART" id="SM00241">
    <property type="entry name" value="ZP"/>
    <property type="match status" value="1"/>
</dbReference>
<accession>A0A8X8BM00</accession>
<name>A0A8X8BM00_POLSE</name>
<dbReference type="InterPro" id="IPR055356">
    <property type="entry name" value="ZP-N"/>
</dbReference>
<keyword evidence="9" id="KW-1015">Disulfide bond</keyword>
<evidence type="ECO:0000256" key="1">
    <source>
        <dbReference type="ARBA" id="ARBA00004251"/>
    </source>
</evidence>
<keyword evidence="5" id="KW-0165">Cleavage on pair of basic residues</keyword>
<dbReference type="PANTHER" id="PTHR23343:SF117">
    <property type="entry name" value="ZONA PELLUCIDA SPERM-BINDING PROTEIN 4-LIKE ISOFORM X1"/>
    <property type="match status" value="1"/>
</dbReference>
<dbReference type="GO" id="GO:0035804">
    <property type="term" value="F:structural constituent of egg coat"/>
    <property type="evidence" value="ECO:0007669"/>
    <property type="project" value="TreeGrafter"/>
</dbReference>
<dbReference type="PROSITE" id="PS51034">
    <property type="entry name" value="ZP_2"/>
    <property type="match status" value="1"/>
</dbReference>
<dbReference type="Gene3D" id="2.60.40.4100">
    <property type="entry name" value="Zona pellucida, ZP-C domain"/>
    <property type="match status" value="1"/>
</dbReference>
<feature type="non-terminal residue" evidence="14">
    <location>
        <position position="1"/>
    </location>
</feature>
<evidence type="ECO:0000256" key="11">
    <source>
        <dbReference type="ARBA" id="ARBA00023279"/>
    </source>
</evidence>
<dbReference type="Pfam" id="PF00100">
    <property type="entry name" value="Zona_pellucida"/>
    <property type="match status" value="1"/>
</dbReference>
<evidence type="ECO:0000256" key="9">
    <source>
        <dbReference type="ARBA" id="ARBA00023157"/>
    </source>
</evidence>
<dbReference type="GO" id="GO:0060468">
    <property type="term" value="P:prevention of polyspermy"/>
    <property type="evidence" value="ECO:0007669"/>
    <property type="project" value="TreeGrafter"/>
</dbReference>
<dbReference type="Pfam" id="PF23344">
    <property type="entry name" value="ZP-N"/>
    <property type="match status" value="1"/>
</dbReference>
<dbReference type="GO" id="GO:0007339">
    <property type="term" value="P:binding of sperm to zona pellucida"/>
    <property type="evidence" value="ECO:0007669"/>
    <property type="project" value="TreeGrafter"/>
</dbReference>
<dbReference type="PANTHER" id="PTHR23343">
    <property type="entry name" value="ZONA PELLUCIDA SPERM-BINDING PROTEIN"/>
    <property type="match status" value="1"/>
</dbReference>
<sequence>MIRVEGFTGVWKEDSNPTVQNISSENLLALVNKDSFISPVLSSDEVVASYGFEGGDKDGSGDPLYQDFEVPDVKEVNVPMKQNELTIGVVSHDMKVAKAVKAIYYNQKAIAGGELSDPVVNADAPHGADLEEFELLRDREAHDSEHSGAWSPELESYRMTFGAPKQVCHEVAVFPYETSCGQMSMSAQFFGSPEDLKVRSCTSDGHFVFAVYRTSSKPDVDPGSLYVSDRSCAPVICTPDFAVFKIPLTGCGTHRFAFINLFHCSSQIECRYSKGTHASTGYMVVNSPALPDVVSSGALGVVLRIAKDDSYTTFFPDTQVPLRYLLGSKIYLEVKIVNPPTPDVVLLVHYCIAYPRSSENVWVLMYNGCPNALDYGTGLHLKDHNWQPVPKHTRHFDVTTFQFMDAKENLLDEEVKKEGIMLLHMVPLLCCQVTDTGNLGINGWKDPIIHSSALEIPCGDIEGGGQLCEIFRTLIVYDFGYNISSTCSF</sequence>
<dbReference type="EMBL" id="JAATIS010004753">
    <property type="protein sequence ID" value="KAG2460466.1"/>
    <property type="molecule type" value="Genomic_DNA"/>
</dbReference>
<evidence type="ECO:0000256" key="7">
    <source>
        <dbReference type="ARBA" id="ARBA00022989"/>
    </source>
</evidence>
<keyword evidence="4" id="KW-0272">Extracellular matrix</keyword>
<dbReference type="AlphaFoldDB" id="A0A8X8BM00"/>
<organism evidence="14 15">
    <name type="scientific">Polypterus senegalus</name>
    <name type="common">Senegal bichir</name>
    <dbReference type="NCBI Taxonomy" id="55291"/>
    <lineage>
        <taxon>Eukaryota</taxon>
        <taxon>Metazoa</taxon>
        <taxon>Chordata</taxon>
        <taxon>Craniata</taxon>
        <taxon>Vertebrata</taxon>
        <taxon>Euteleostomi</taxon>
        <taxon>Actinopterygii</taxon>
        <taxon>Polypteriformes</taxon>
        <taxon>Polypteridae</taxon>
        <taxon>Polypterus</taxon>
    </lineage>
</organism>
<gene>
    <name evidence="14" type="primary">Zp2_3</name>
    <name evidence="14" type="ORF">GTO96_0011234</name>
</gene>
<evidence type="ECO:0000256" key="5">
    <source>
        <dbReference type="ARBA" id="ARBA00022685"/>
    </source>
</evidence>
<evidence type="ECO:0000256" key="8">
    <source>
        <dbReference type="ARBA" id="ARBA00023136"/>
    </source>
</evidence>
<evidence type="ECO:0000256" key="2">
    <source>
        <dbReference type="ARBA" id="ARBA00022475"/>
    </source>
</evidence>
<dbReference type="InterPro" id="IPR055355">
    <property type="entry name" value="ZP-C"/>
</dbReference>
<proteinExistence type="predicted"/>
<keyword evidence="11" id="KW-0278">Fertilization</keyword>
<reference evidence="14 15" key="1">
    <citation type="journal article" date="2021" name="Cell">
        <title>Tracing the genetic footprints of vertebrate landing in non-teleost ray-finned fishes.</title>
        <authorList>
            <person name="Bi X."/>
            <person name="Wang K."/>
            <person name="Yang L."/>
            <person name="Pan H."/>
            <person name="Jiang H."/>
            <person name="Wei Q."/>
            <person name="Fang M."/>
            <person name="Yu H."/>
            <person name="Zhu C."/>
            <person name="Cai Y."/>
            <person name="He Y."/>
            <person name="Gan X."/>
            <person name="Zeng H."/>
            <person name="Yu D."/>
            <person name="Zhu Y."/>
            <person name="Jiang H."/>
            <person name="Qiu Q."/>
            <person name="Yang H."/>
            <person name="Zhang Y.E."/>
            <person name="Wang W."/>
            <person name="Zhu M."/>
            <person name="He S."/>
            <person name="Zhang G."/>
        </authorList>
    </citation>
    <scope>NUCLEOTIDE SEQUENCE [LARGE SCALE GENOMIC DNA]</scope>
    <source>
        <strain evidence="14">Bchr_013</strain>
    </source>
</reference>
<dbReference type="Proteomes" id="UP000886611">
    <property type="component" value="Unassembled WGS sequence"/>
</dbReference>
<keyword evidence="2" id="KW-1003">Cell membrane</keyword>
<dbReference type="GO" id="GO:0005886">
    <property type="term" value="C:plasma membrane"/>
    <property type="evidence" value="ECO:0007669"/>
    <property type="project" value="UniProtKB-SubCell"/>
</dbReference>
<feature type="domain" description="ZP" evidence="13">
    <location>
        <begin position="200"/>
        <end position="438"/>
    </location>
</feature>
<dbReference type="InterPro" id="IPR001507">
    <property type="entry name" value="ZP_dom"/>
</dbReference>
<dbReference type="GO" id="GO:0035805">
    <property type="term" value="C:egg coat"/>
    <property type="evidence" value="ECO:0007669"/>
    <property type="project" value="UniProtKB-SubCell"/>
</dbReference>
<protein>
    <submittedName>
        <fullName evidence="14">ZP2 protein</fullName>
    </submittedName>
</protein>
<keyword evidence="8" id="KW-0472">Membrane</keyword>
<evidence type="ECO:0000256" key="10">
    <source>
        <dbReference type="ARBA" id="ARBA00023180"/>
    </source>
</evidence>
<feature type="non-terminal residue" evidence="14">
    <location>
        <position position="489"/>
    </location>
</feature>
<comment type="caution">
    <text evidence="14">The sequence shown here is derived from an EMBL/GenBank/DDBJ whole genome shotgun (WGS) entry which is preliminary data.</text>
</comment>
<keyword evidence="10" id="KW-0325">Glycoprotein</keyword>
<evidence type="ECO:0000256" key="4">
    <source>
        <dbReference type="ARBA" id="ARBA00022530"/>
    </source>
</evidence>
<evidence type="ECO:0000256" key="6">
    <source>
        <dbReference type="ARBA" id="ARBA00022692"/>
    </source>
</evidence>
<evidence type="ECO:0000256" key="3">
    <source>
        <dbReference type="ARBA" id="ARBA00022525"/>
    </source>
</evidence>
<keyword evidence="3" id="KW-0964">Secreted</keyword>
<dbReference type="GO" id="GO:0032190">
    <property type="term" value="F:acrosin binding"/>
    <property type="evidence" value="ECO:0007669"/>
    <property type="project" value="TreeGrafter"/>
</dbReference>
<keyword evidence="6" id="KW-0812">Transmembrane</keyword>
<comment type="subcellular location">
    <subcellularLocation>
        <location evidence="1">Cell membrane</location>
        <topology evidence="1">Single-pass type I membrane protein</topology>
    </subcellularLocation>
    <subcellularLocation>
        <location evidence="12">Zona pellucida</location>
    </subcellularLocation>
</comment>
<dbReference type="InterPro" id="IPR051148">
    <property type="entry name" value="Zona_Pellucida_Domain_gp"/>
</dbReference>
<evidence type="ECO:0000259" key="13">
    <source>
        <dbReference type="PROSITE" id="PS51034"/>
    </source>
</evidence>
<keyword evidence="7" id="KW-1133">Transmembrane helix</keyword>
<evidence type="ECO:0000313" key="14">
    <source>
        <dbReference type="EMBL" id="KAG2460466.1"/>
    </source>
</evidence>
<keyword evidence="15" id="KW-1185">Reference proteome</keyword>